<dbReference type="InterPro" id="IPR011251">
    <property type="entry name" value="Luciferase-like_dom"/>
</dbReference>
<keyword evidence="1" id="KW-0560">Oxidoreductase</keyword>
<proteinExistence type="predicted"/>
<accession>A0A919NMB6</accession>
<organism evidence="3 4">
    <name type="scientific">Paractinoplanes tereljensis</name>
    <dbReference type="NCBI Taxonomy" id="571912"/>
    <lineage>
        <taxon>Bacteria</taxon>
        <taxon>Bacillati</taxon>
        <taxon>Actinomycetota</taxon>
        <taxon>Actinomycetes</taxon>
        <taxon>Micromonosporales</taxon>
        <taxon>Micromonosporaceae</taxon>
        <taxon>Paractinoplanes</taxon>
    </lineage>
</organism>
<dbReference type="Pfam" id="PF00296">
    <property type="entry name" value="Bac_luciferase"/>
    <property type="match status" value="1"/>
</dbReference>
<dbReference type="PANTHER" id="PTHR43244:SF1">
    <property type="entry name" value="5,10-METHYLENETETRAHYDROMETHANOPTERIN REDUCTASE"/>
    <property type="match status" value="1"/>
</dbReference>
<evidence type="ECO:0000313" key="4">
    <source>
        <dbReference type="Proteomes" id="UP000623608"/>
    </source>
</evidence>
<dbReference type="AlphaFoldDB" id="A0A919NMB6"/>
<dbReference type="Gene3D" id="3.20.20.30">
    <property type="entry name" value="Luciferase-like domain"/>
    <property type="match status" value="1"/>
</dbReference>
<evidence type="ECO:0000256" key="1">
    <source>
        <dbReference type="ARBA" id="ARBA00023002"/>
    </source>
</evidence>
<dbReference type="CDD" id="cd01097">
    <property type="entry name" value="Tetrahydromethanopterin_reductase"/>
    <property type="match status" value="1"/>
</dbReference>
<comment type="caution">
    <text evidence="3">The sequence shown here is derived from an EMBL/GenBank/DDBJ whole genome shotgun (WGS) entry which is preliminary data.</text>
</comment>
<feature type="domain" description="Luciferase-like" evidence="2">
    <location>
        <begin position="7"/>
        <end position="226"/>
    </location>
</feature>
<protein>
    <submittedName>
        <fullName evidence="3">N5,N10-methylene tetrahydromethanopterin reductase</fullName>
    </submittedName>
</protein>
<keyword evidence="4" id="KW-1185">Reference proteome</keyword>
<dbReference type="GO" id="GO:0016705">
    <property type="term" value="F:oxidoreductase activity, acting on paired donors, with incorporation or reduction of molecular oxygen"/>
    <property type="evidence" value="ECO:0007669"/>
    <property type="project" value="InterPro"/>
</dbReference>
<dbReference type="SUPFAM" id="SSF51679">
    <property type="entry name" value="Bacterial luciferase-like"/>
    <property type="match status" value="1"/>
</dbReference>
<dbReference type="InterPro" id="IPR050564">
    <property type="entry name" value="F420-G6PD/mer"/>
</dbReference>
<evidence type="ECO:0000259" key="2">
    <source>
        <dbReference type="Pfam" id="PF00296"/>
    </source>
</evidence>
<dbReference type="PANTHER" id="PTHR43244">
    <property type="match status" value="1"/>
</dbReference>
<sequence>MFERDRAPEELPACAAALEELGADDLWVVEDLGWAGSISAAALALAATRRLRVGIGIAPVALRNPALLAMEVANLARVHPGRLVAGVGHGVPEWMRKVGAETPRKLALLEETIVAVRGLVAGETVTLHGREVTVDGLTLVHPAREVPPIVTGVVKPRSLELSGRVADGTILAEGAGPAELIAARKHIDAGRAAGDRPEHELIVFAYLHVSDDPERAAEATREMVTGQAAWLGVPPEELFTLIGPAADIPARVAALHEAGASTVILRPLGDDPEGQARIALEALGRVRQ</sequence>
<gene>
    <name evidence="3" type="primary">hmd_2</name>
    <name evidence="3" type="ORF">Ate02nite_41450</name>
</gene>
<evidence type="ECO:0000313" key="3">
    <source>
        <dbReference type="EMBL" id="GIF21415.1"/>
    </source>
</evidence>
<reference evidence="3" key="1">
    <citation type="submission" date="2021-01" db="EMBL/GenBank/DDBJ databases">
        <title>Whole genome shotgun sequence of Actinoplanes tereljensis NBRC 105297.</title>
        <authorList>
            <person name="Komaki H."/>
            <person name="Tamura T."/>
        </authorList>
    </citation>
    <scope>NUCLEOTIDE SEQUENCE</scope>
    <source>
        <strain evidence="3">NBRC 105297</strain>
    </source>
</reference>
<dbReference type="EMBL" id="BOMY01000028">
    <property type="protein sequence ID" value="GIF21415.1"/>
    <property type="molecule type" value="Genomic_DNA"/>
</dbReference>
<dbReference type="InterPro" id="IPR036661">
    <property type="entry name" value="Luciferase-like_sf"/>
</dbReference>
<dbReference type="Proteomes" id="UP000623608">
    <property type="component" value="Unassembled WGS sequence"/>
</dbReference>
<name>A0A919NMB6_9ACTN</name>